<dbReference type="InterPro" id="IPR000551">
    <property type="entry name" value="MerR-type_HTH_dom"/>
</dbReference>
<dbReference type="RefSeq" id="WP_071651590.1">
    <property type="nucleotide sequence ID" value="NZ_LROM01000061.1"/>
</dbReference>
<name>A0A1E7X4R8_9BURK</name>
<dbReference type="InterPro" id="IPR009061">
    <property type="entry name" value="DNA-bd_dom_put_sf"/>
</dbReference>
<dbReference type="InterPro" id="IPR015358">
    <property type="entry name" value="Tscrpt_reg_MerR_DNA-bd"/>
</dbReference>
<keyword evidence="2" id="KW-0238">DNA-binding</keyword>
<dbReference type="InterPro" id="IPR011791">
    <property type="entry name" value="CadR-PbrR"/>
</dbReference>
<organism evidence="5 6">
    <name type="scientific">Duganella phyllosphaerae</name>
    <dbReference type="NCBI Taxonomy" id="762836"/>
    <lineage>
        <taxon>Bacteria</taxon>
        <taxon>Pseudomonadati</taxon>
        <taxon>Pseudomonadota</taxon>
        <taxon>Betaproteobacteria</taxon>
        <taxon>Burkholderiales</taxon>
        <taxon>Oxalobacteraceae</taxon>
        <taxon>Telluria group</taxon>
        <taxon>Duganella</taxon>
    </lineage>
</organism>
<comment type="caution">
    <text evidence="5">The sequence shown here is derived from an EMBL/GenBank/DDBJ whole genome shotgun (WGS) entry which is preliminary data.</text>
</comment>
<dbReference type="Gene3D" id="1.10.1660.10">
    <property type="match status" value="1"/>
</dbReference>
<dbReference type="PRINTS" id="PR00040">
    <property type="entry name" value="HTHMERR"/>
</dbReference>
<sequence>MNLKIGELAARTGCLPETIRYYEQRGLLSAPARSSGNYRLYGPVHVDRLTFIRRCRSLDMSLDEIQALLVLQNEPEQPCGGVNDLVDHHIEILGRKMAELQALQHELMHLRSRCQSTGRVRECKILRDLIS</sequence>
<dbReference type="Proteomes" id="UP000175989">
    <property type="component" value="Unassembled WGS sequence"/>
</dbReference>
<dbReference type="AlphaFoldDB" id="A0A1E7X4R8"/>
<dbReference type="PANTHER" id="PTHR30204:SF92">
    <property type="entry name" value="HTH-TYPE TRANSCRIPTIONAL REGULATOR ZNTR"/>
    <property type="match status" value="1"/>
</dbReference>
<dbReference type="NCBIfam" id="TIGR02047">
    <property type="entry name" value="CadR-PbrR"/>
    <property type="match status" value="1"/>
</dbReference>
<accession>A0A1E7X4R8</accession>
<keyword evidence="6" id="KW-1185">Reference proteome</keyword>
<evidence type="ECO:0000256" key="1">
    <source>
        <dbReference type="ARBA" id="ARBA00023015"/>
    </source>
</evidence>
<feature type="domain" description="HTH merR-type" evidence="4">
    <location>
        <begin position="2"/>
        <end position="71"/>
    </location>
</feature>
<reference evidence="6" key="1">
    <citation type="journal article" date="2016" name="Front. Microbiol.">
        <title>Molecular Keys to the Janthinobacterium and Duganella spp. Interaction with the Plant Pathogen Fusarium graminearum.</title>
        <authorList>
            <person name="Haack F.S."/>
            <person name="Poehlein A."/>
            <person name="Kroger C."/>
            <person name="Voigt C.A."/>
            <person name="Piepenbring M."/>
            <person name="Bode H.B."/>
            <person name="Daniel R."/>
            <person name="Schafer W."/>
            <person name="Streit W.R."/>
        </authorList>
    </citation>
    <scope>NUCLEOTIDE SEQUENCE [LARGE SCALE GENOMIC DNA]</scope>
    <source>
        <strain evidence="6">T54</strain>
    </source>
</reference>
<dbReference type="GO" id="GO:0045893">
    <property type="term" value="P:positive regulation of DNA-templated transcription"/>
    <property type="evidence" value="ECO:0007669"/>
    <property type="project" value="InterPro"/>
</dbReference>
<evidence type="ECO:0000256" key="2">
    <source>
        <dbReference type="ARBA" id="ARBA00023125"/>
    </source>
</evidence>
<dbReference type="Pfam" id="PF09278">
    <property type="entry name" value="MerR-DNA-bind"/>
    <property type="match status" value="1"/>
</dbReference>
<evidence type="ECO:0000313" key="6">
    <source>
        <dbReference type="Proteomes" id="UP000175989"/>
    </source>
</evidence>
<protein>
    <submittedName>
        <fullName evidence="5">Mercuric resistance operon regulatory protein</fullName>
    </submittedName>
</protein>
<dbReference type="GO" id="GO:0003677">
    <property type="term" value="F:DNA binding"/>
    <property type="evidence" value="ECO:0007669"/>
    <property type="project" value="UniProtKB-KW"/>
</dbReference>
<keyword evidence="3" id="KW-0804">Transcription</keyword>
<dbReference type="PANTHER" id="PTHR30204">
    <property type="entry name" value="REDOX-CYCLING DRUG-SENSING TRANSCRIPTIONAL ACTIVATOR SOXR"/>
    <property type="match status" value="1"/>
</dbReference>
<dbReference type="PROSITE" id="PS50937">
    <property type="entry name" value="HTH_MERR_2"/>
    <property type="match status" value="1"/>
</dbReference>
<dbReference type="PATRIC" id="fig|762836.4.peg.1364"/>
<dbReference type="GO" id="GO:0046872">
    <property type="term" value="F:metal ion binding"/>
    <property type="evidence" value="ECO:0007669"/>
    <property type="project" value="InterPro"/>
</dbReference>
<dbReference type="CDD" id="cd04784">
    <property type="entry name" value="HTH_CadR-PbrR"/>
    <property type="match status" value="1"/>
</dbReference>
<evidence type="ECO:0000256" key="3">
    <source>
        <dbReference type="ARBA" id="ARBA00023163"/>
    </source>
</evidence>
<evidence type="ECO:0000259" key="4">
    <source>
        <dbReference type="PROSITE" id="PS50937"/>
    </source>
</evidence>
<evidence type="ECO:0000313" key="5">
    <source>
        <dbReference type="EMBL" id="OFA07376.1"/>
    </source>
</evidence>
<dbReference type="Pfam" id="PF00376">
    <property type="entry name" value="MerR"/>
    <property type="match status" value="1"/>
</dbReference>
<dbReference type="EMBL" id="LROM01000061">
    <property type="protein sequence ID" value="OFA07376.1"/>
    <property type="molecule type" value="Genomic_DNA"/>
</dbReference>
<dbReference type="SMART" id="SM00422">
    <property type="entry name" value="HTH_MERR"/>
    <property type="match status" value="1"/>
</dbReference>
<dbReference type="SUPFAM" id="SSF46955">
    <property type="entry name" value="Putative DNA-binding domain"/>
    <property type="match status" value="1"/>
</dbReference>
<keyword evidence="1" id="KW-0805">Transcription regulation</keyword>
<dbReference type="GO" id="GO:0003700">
    <property type="term" value="F:DNA-binding transcription factor activity"/>
    <property type="evidence" value="ECO:0007669"/>
    <property type="project" value="InterPro"/>
</dbReference>
<dbReference type="InterPro" id="IPR047057">
    <property type="entry name" value="MerR_fam"/>
</dbReference>
<proteinExistence type="predicted"/>
<gene>
    <name evidence="5" type="primary">merR1_1</name>
    <name evidence="5" type="ORF">DUPY_13070</name>
</gene>